<dbReference type="GO" id="GO:0042147">
    <property type="term" value="P:retrograde transport, endosome to Golgi"/>
    <property type="evidence" value="ECO:0007669"/>
    <property type="project" value="TreeGrafter"/>
</dbReference>
<evidence type="ECO:0000313" key="3">
    <source>
        <dbReference type="Proteomes" id="UP000036947"/>
    </source>
</evidence>
<proteinExistence type="predicted"/>
<organism evidence="2 3">
    <name type="scientific">Tolypocladium ophioglossoides (strain CBS 100239)</name>
    <name type="common">Snaketongue truffleclub</name>
    <name type="synonym">Elaphocordyceps ophioglossoides</name>
    <dbReference type="NCBI Taxonomy" id="1163406"/>
    <lineage>
        <taxon>Eukaryota</taxon>
        <taxon>Fungi</taxon>
        <taxon>Dikarya</taxon>
        <taxon>Ascomycota</taxon>
        <taxon>Pezizomycotina</taxon>
        <taxon>Sordariomycetes</taxon>
        <taxon>Hypocreomycetidae</taxon>
        <taxon>Hypocreales</taxon>
        <taxon>Ophiocordycipitaceae</taxon>
        <taxon>Tolypocladium</taxon>
    </lineage>
</organism>
<dbReference type="PANTHER" id="PTHR13847:SF185">
    <property type="entry name" value="FAD DEPENDENT OXIDOREDUCTASE SUPERFAMILY (AFU_ORTHOLOGUE AFUA_3G02360)"/>
    <property type="match status" value="1"/>
</dbReference>
<dbReference type="InterPro" id="IPR006076">
    <property type="entry name" value="FAD-dep_OxRdtase"/>
</dbReference>
<comment type="caution">
    <text evidence="2">The sequence shown here is derived from an EMBL/GenBank/DDBJ whole genome shotgun (WGS) entry which is preliminary data.</text>
</comment>
<dbReference type="PANTHER" id="PTHR13847">
    <property type="entry name" value="SARCOSINE DEHYDROGENASE-RELATED"/>
    <property type="match status" value="1"/>
</dbReference>
<dbReference type="GO" id="GO:0005770">
    <property type="term" value="C:late endosome"/>
    <property type="evidence" value="ECO:0007669"/>
    <property type="project" value="TreeGrafter"/>
</dbReference>
<dbReference type="STRING" id="1163406.A0A0L0N7I7"/>
<dbReference type="GO" id="GO:0005829">
    <property type="term" value="C:cytosol"/>
    <property type="evidence" value="ECO:0007669"/>
    <property type="project" value="GOC"/>
</dbReference>
<protein>
    <recommendedName>
        <fullName evidence="1">FAD dependent oxidoreductase domain-containing protein</fullName>
    </recommendedName>
</protein>
<feature type="domain" description="FAD dependent oxidoreductase" evidence="1">
    <location>
        <begin position="14"/>
        <end position="258"/>
    </location>
</feature>
<dbReference type="SUPFAM" id="SSF51905">
    <property type="entry name" value="FAD/NAD(P)-binding domain"/>
    <property type="match status" value="1"/>
</dbReference>
<dbReference type="Gene3D" id="3.50.50.60">
    <property type="entry name" value="FAD/NAD(P)-binding domain"/>
    <property type="match status" value="1"/>
</dbReference>
<evidence type="ECO:0000259" key="1">
    <source>
        <dbReference type="Pfam" id="PF01266"/>
    </source>
</evidence>
<sequence length="317" mass="35118">MSTPMFWELIQLRNPPGLGKWLARQCLGMGVEFRTGWKVVGVNLSAGNKVQAVTCLKDDRTMTRIDCKQLLLACGPWTPTVYERLFPSSTIHLQWTTNAGDWILCKNPCLTTQGSVAFVSFNGLIGEKFEFAGRNDGTIWACGRRNLTAALPSPSQLDTPDQKVIEELRGRAREWLNWGCNCAEKHANDFQVVDQGRAFRPATKSGLPIMSEVLSSDISTKGTEDSQAATGSSQVFVCWGHGSWGLTLGMGSGKLMSQVKCQEARQIFTQWKGIQAEMQKEAVRKATIESLNMPPIFTLSKPTFRHLVSTNMHESAE</sequence>
<dbReference type="EMBL" id="LFRF01000015">
    <property type="protein sequence ID" value="KND89974.1"/>
    <property type="molecule type" value="Genomic_DNA"/>
</dbReference>
<dbReference type="Gene3D" id="3.30.9.10">
    <property type="entry name" value="D-Amino Acid Oxidase, subunit A, domain 2"/>
    <property type="match status" value="1"/>
</dbReference>
<dbReference type="InterPro" id="IPR036188">
    <property type="entry name" value="FAD/NAD-bd_sf"/>
</dbReference>
<dbReference type="OrthoDB" id="498204at2759"/>
<keyword evidence="3" id="KW-1185">Reference proteome</keyword>
<dbReference type="AlphaFoldDB" id="A0A0L0N7I7"/>
<dbReference type="Pfam" id="PF01266">
    <property type="entry name" value="DAO"/>
    <property type="match status" value="1"/>
</dbReference>
<gene>
    <name evidence="2" type="ORF">TOPH_05321</name>
</gene>
<reference evidence="2 3" key="1">
    <citation type="journal article" date="2015" name="BMC Genomics">
        <title>The genome of the truffle-parasite Tolypocladium ophioglossoides and the evolution of antifungal peptaibiotics.</title>
        <authorList>
            <person name="Quandt C.A."/>
            <person name="Bushley K.E."/>
            <person name="Spatafora J.W."/>
        </authorList>
    </citation>
    <scope>NUCLEOTIDE SEQUENCE [LARGE SCALE GENOMIC DNA]</scope>
    <source>
        <strain evidence="2 3">CBS 100239</strain>
    </source>
</reference>
<dbReference type="Proteomes" id="UP000036947">
    <property type="component" value="Unassembled WGS sequence"/>
</dbReference>
<accession>A0A0L0N7I7</accession>
<name>A0A0L0N7I7_TOLOC</name>
<evidence type="ECO:0000313" key="2">
    <source>
        <dbReference type="EMBL" id="KND89974.1"/>
    </source>
</evidence>